<proteinExistence type="predicted"/>
<feature type="domain" description="VWFA" evidence="1">
    <location>
        <begin position="1544"/>
        <end position="1738"/>
    </location>
</feature>
<sequence>MRILDGNPRAMDAEYELEVVEDKYAFGGLQSWVASEAARILPQLGRKASLLSYISYTYGKPHSQAQDAFIQRVLRHVQSDTQFLDDLVRNQPQEAAHRIRARWRETCSGATDILLEDILRRCKAVYNTARKEFCSTFQDWFKRHMTRILEKWIQDEDEKCKKSFEEGLDKLRVKCLQNIQQIQTPGVQSRIKLRSCHIDNPVGHGMQSKLPADSVLRKPVLVVRYEEEASKFDTEKWLVQEISPSKHDLDEVEKDPNHSFCPRLQEPQEILSLDPSSQRLLTVAFLTTGQYLAFVVTTKADVHQILLISTSGKKVPVHTFKQGFDLIAFDDQTRFLALYDQDRELIRLYRFEETYKHLDYCGVEVDLGEVGVRNLKWMKLIPGRAELVFVDSVHKVRVFDMNVRQVRPSEIQLPGSFLKAEVTSRGPCLLVFSEPAARSEHDDGRGSIADIPVREVEVYRIDHTMARVSTLVLPTTSQLGTLDLLNTHLETAVRSFGSQEHILFLVGSEHRRIISQCLKITSASEVYQLSSDRASTVKGLQQFGTGLPLDYLYHVYEKFSTNPPVVKQQRALSFVVVVRSGDQHLKDECLNSVKSTFYKLESEKGKNFHRLQKRCHTHELSEVPQVLTDIGHSVTGEHHSIWRSGRSMGGWIRQLLCLVPLQIARAQNNCLRPLADGLELSAEVDYDNTVSLATLLRFGFYDAVFASWRNKPVKIISSMGKQSTGKSYLLNHLSGSLLDVSGGRCTDGVWMTVRFDEGSDENACMYVLLDFEGVGTFERSEQEDMLLSVLNAAISNITIYNTKEFNLDRETEIVFDRFQSGVSLVKADDKLFKGIFHFAIKDVGEEAVDELDHELSTKIRQMLANSKENFLTTMYGGRVILTLMAPFSTANFYADIDQIYGSIASPQLPPSYMDGRSFSTDLKLLIAQISAQEWAPIDSKRIELRVHLLRTHLNSAVSLGHLDIKSHEGILVNFDNHEEITDYALQLEGKLFGGNDTGLKLKPGEGDSIGSVLANLKEMFQEVVLRDGQNDETWHTAFVGFVEGVVNRRKQRVLEWISSNVRSFQQQDDIERLTLEAVTMCSELIQHLGVCSCTCENCFLRCIKEKAHADGHSCLGDHLCTRSCSFCVAEKDAAAQDIAVNKCSDTAGHQGFHNCRIKSHTCNEACEYDGLAANCNKICAGMVGHEGRHRCNSREHKCAERCSLRSCNNPCITPFEITDHSRHVCHEKFCPVPCSMKGCNRRCESKDHFHDETPNVIHSCGLAHVCMEKCEARGNCAVQQDLVKTMKTFKNKFGSFEYEHVAEQSGIRKSCCIEIPPFQTKHEGPHLHSLKENIVHFCDIKCPACGYFCTEPMDHPRLHNTVHGNMRGTTFSAESEKIQLEDRKYEWGDSGAAEMCNMHCKKQGRGHIHLVLCPNGQAEGSVCYSRLHADGVRHETIKYGLDLDVPKDEMTYTAYWRHTQFMDPCSQEDQKLFSLCPHQCPSEDHKGNSISVVGASNEMGKSPKSFCTLALWHAPVSVQEKNLNGGNVTIDGHHVECSHMLPSNVVFVIDRSSSMSWKDVTPQFVQFQDTHNNRLGCVLEAILRFIRTRGTMSQTAGADLASVVLFNHDAVTVVEMEAMSESIVDELLAYKAEGNTDFTAGLVEAERILLKAKRGHDERNRVVIFLSDGGNWGRNDEVVMDIIRSMQSDHGDRLKIFTVKFGHGKEKILERMAGPGQSYVSGDLQKLTDTFISVARSLKPVTSSLLVRSKAFTT</sequence>
<name>A0ABD3GEE9_9MARC</name>
<keyword evidence="3" id="KW-1185">Reference proteome</keyword>
<dbReference type="Pfam" id="PF13519">
    <property type="entry name" value="VWA_2"/>
    <property type="match status" value="1"/>
</dbReference>
<dbReference type="Pfam" id="PF02263">
    <property type="entry name" value="GBP"/>
    <property type="match status" value="1"/>
</dbReference>
<dbReference type="PANTHER" id="PTHR22796:SF1">
    <property type="entry name" value="VWFA DOMAIN-CONTAINING PROTEIN"/>
    <property type="match status" value="1"/>
</dbReference>
<dbReference type="InterPro" id="IPR002035">
    <property type="entry name" value="VWF_A"/>
</dbReference>
<accession>A0ABD3GEE9</accession>
<dbReference type="Gene3D" id="3.40.50.410">
    <property type="entry name" value="von Willebrand factor, type A domain"/>
    <property type="match status" value="1"/>
</dbReference>
<dbReference type="CDD" id="cd00198">
    <property type="entry name" value="vWFA"/>
    <property type="match status" value="1"/>
</dbReference>
<comment type="caution">
    <text evidence="2">The sequence shown here is derived from an EMBL/GenBank/DDBJ whole genome shotgun (WGS) entry which is preliminary data.</text>
</comment>
<reference evidence="2 3" key="1">
    <citation type="submission" date="2024-09" db="EMBL/GenBank/DDBJ databases">
        <title>Chromosome-scale assembly of Riccia sorocarpa.</title>
        <authorList>
            <person name="Paukszto L."/>
        </authorList>
    </citation>
    <scope>NUCLEOTIDE SEQUENCE [LARGE SCALE GENOMIC DNA]</scope>
    <source>
        <strain evidence="2">LP-2024</strain>
        <tissue evidence="2">Aerial parts of the thallus</tissue>
    </source>
</reference>
<evidence type="ECO:0000313" key="2">
    <source>
        <dbReference type="EMBL" id="KAL3675529.1"/>
    </source>
</evidence>
<dbReference type="PANTHER" id="PTHR22796">
    <property type="entry name" value="URG4-RELATED"/>
    <property type="match status" value="1"/>
</dbReference>
<evidence type="ECO:0000313" key="3">
    <source>
        <dbReference type="Proteomes" id="UP001633002"/>
    </source>
</evidence>
<dbReference type="Gene3D" id="3.40.50.300">
    <property type="entry name" value="P-loop containing nucleotide triphosphate hydrolases"/>
    <property type="match status" value="1"/>
</dbReference>
<dbReference type="SMART" id="SM00327">
    <property type="entry name" value="VWA"/>
    <property type="match status" value="1"/>
</dbReference>
<organism evidence="2 3">
    <name type="scientific">Riccia sorocarpa</name>
    <dbReference type="NCBI Taxonomy" id="122646"/>
    <lineage>
        <taxon>Eukaryota</taxon>
        <taxon>Viridiplantae</taxon>
        <taxon>Streptophyta</taxon>
        <taxon>Embryophyta</taxon>
        <taxon>Marchantiophyta</taxon>
        <taxon>Marchantiopsida</taxon>
        <taxon>Marchantiidae</taxon>
        <taxon>Marchantiales</taxon>
        <taxon>Ricciaceae</taxon>
        <taxon>Riccia</taxon>
    </lineage>
</organism>
<dbReference type="SUPFAM" id="SSF52540">
    <property type="entry name" value="P-loop containing nucleoside triphosphate hydrolases"/>
    <property type="match status" value="1"/>
</dbReference>
<dbReference type="SUPFAM" id="SSF53300">
    <property type="entry name" value="vWA-like"/>
    <property type="match status" value="1"/>
</dbReference>
<evidence type="ECO:0000259" key="1">
    <source>
        <dbReference type="PROSITE" id="PS50234"/>
    </source>
</evidence>
<gene>
    <name evidence="2" type="ORF">R1sor_025477</name>
</gene>
<protein>
    <recommendedName>
        <fullName evidence="1">VWFA domain-containing protein</fullName>
    </recommendedName>
</protein>
<dbReference type="InterPro" id="IPR015894">
    <property type="entry name" value="Guanylate-bd_N"/>
</dbReference>
<dbReference type="InterPro" id="IPR027417">
    <property type="entry name" value="P-loop_NTPase"/>
</dbReference>
<dbReference type="Proteomes" id="UP001633002">
    <property type="component" value="Unassembled WGS sequence"/>
</dbReference>
<dbReference type="EMBL" id="JBJQOH010000008">
    <property type="protein sequence ID" value="KAL3675529.1"/>
    <property type="molecule type" value="Genomic_DNA"/>
</dbReference>
<dbReference type="PROSITE" id="PS50234">
    <property type="entry name" value="VWFA"/>
    <property type="match status" value="1"/>
</dbReference>
<dbReference type="InterPro" id="IPR036465">
    <property type="entry name" value="vWFA_dom_sf"/>
</dbReference>